<reference evidence="2" key="1">
    <citation type="submission" date="2018-05" db="EMBL/GenBank/DDBJ databases">
        <authorList>
            <person name="Lanie J.A."/>
            <person name="Ng W.-L."/>
            <person name="Kazmierczak K.M."/>
            <person name="Andrzejewski T.M."/>
            <person name="Davidsen T.M."/>
            <person name="Wayne K.J."/>
            <person name="Tettelin H."/>
            <person name="Glass J.I."/>
            <person name="Rusch D."/>
            <person name="Podicherti R."/>
            <person name="Tsui H.-C.T."/>
            <person name="Winkler M.E."/>
        </authorList>
    </citation>
    <scope>NUCLEOTIDE SEQUENCE</scope>
</reference>
<dbReference type="EMBL" id="UINC01045778">
    <property type="protein sequence ID" value="SVB52950.1"/>
    <property type="molecule type" value="Genomic_DNA"/>
</dbReference>
<feature type="region of interest" description="Disordered" evidence="1">
    <location>
        <begin position="21"/>
        <end position="48"/>
    </location>
</feature>
<sequence length="48" mass="5308">MPKRITLLRHAKSNWTDASLADHDRPLNQRGSKAAPDMGKRLAGLGVR</sequence>
<dbReference type="InterPro" id="IPR029033">
    <property type="entry name" value="His_PPase_superfam"/>
</dbReference>
<dbReference type="SUPFAM" id="SSF53254">
    <property type="entry name" value="Phosphoglycerate mutase-like"/>
    <property type="match status" value="1"/>
</dbReference>
<proteinExistence type="predicted"/>
<evidence type="ECO:0000313" key="2">
    <source>
        <dbReference type="EMBL" id="SVB52950.1"/>
    </source>
</evidence>
<protein>
    <recommendedName>
        <fullName evidence="3">Histidine phosphatase family protein</fullName>
    </recommendedName>
</protein>
<gene>
    <name evidence="2" type="ORF">METZ01_LOCUS205804</name>
</gene>
<dbReference type="PANTHER" id="PTHR47623">
    <property type="entry name" value="OS09G0287300 PROTEIN"/>
    <property type="match status" value="1"/>
</dbReference>
<organism evidence="2">
    <name type="scientific">marine metagenome</name>
    <dbReference type="NCBI Taxonomy" id="408172"/>
    <lineage>
        <taxon>unclassified sequences</taxon>
        <taxon>metagenomes</taxon>
        <taxon>ecological metagenomes</taxon>
    </lineage>
</organism>
<evidence type="ECO:0000256" key="1">
    <source>
        <dbReference type="SAM" id="MobiDB-lite"/>
    </source>
</evidence>
<accession>A0A382EQC8</accession>
<dbReference type="Gene3D" id="3.40.50.1240">
    <property type="entry name" value="Phosphoglycerate mutase-like"/>
    <property type="match status" value="1"/>
</dbReference>
<feature type="non-terminal residue" evidence="2">
    <location>
        <position position="48"/>
    </location>
</feature>
<evidence type="ECO:0008006" key="3">
    <source>
        <dbReference type="Google" id="ProtNLM"/>
    </source>
</evidence>
<dbReference type="AlphaFoldDB" id="A0A382EQC8"/>
<name>A0A382EQC8_9ZZZZ</name>
<dbReference type="PANTHER" id="PTHR47623:SF1">
    <property type="entry name" value="OS09G0287300 PROTEIN"/>
    <property type="match status" value="1"/>
</dbReference>